<accession>A0ACC3YC31</accession>
<organism evidence="1 2">
    <name type="scientific">Colletotrichum truncatum</name>
    <name type="common">Anthracnose fungus</name>
    <name type="synonym">Colletotrichum capsici</name>
    <dbReference type="NCBI Taxonomy" id="5467"/>
    <lineage>
        <taxon>Eukaryota</taxon>
        <taxon>Fungi</taxon>
        <taxon>Dikarya</taxon>
        <taxon>Ascomycota</taxon>
        <taxon>Pezizomycotina</taxon>
        <taxon>Sordariomycetes</taxon>
        <taxon>Hypocreomycetidae</taxon>
        <taxon>Glomerellales</taxon>
        <taxon>Glomerellaceae</taxon>
        <taxon>Colletotrichum</taxon>
        <taxon>Colletotrichum truncatum species complex</taxon>
    </lineage>
</organism>
<dbReference type="EMBL" id="VUJX02000017">
    <property type="protein sequence ID" value="KAL0929399.1"/>
    <property type="molecule type" value="Genomic_DNA"/>
</dbReference>
<sequence length="115" mass="13280">MAATFEDGVSSMALLQQRTLPWLRYRLRDLTKSLFILLSVLWLYNTLSLRSNIPQLNNDRCITKHIILGDSLARPDWVKPNKESIIPRKIWQIILSRDGTKKTSMSPTKLKGIVM</sequence>
<name>A0ACC3YC31_COLTU</name>
<comment type="caution">
    <text evidence="1">The sequence shown here is derived from an EMBL/GenBank/DDBJ whole genome shotgun (WGS) entry which is preliminary data.</text>
</comment>
<gene>
    <name evidence="1" type="ORF">CTRU02_215565</name>
</gene>
<reference evidence="1 2" key="1">
    <citation type="journal article" date="2020" name="Phytopathology">
        <title>Genome Sequence Resources of Colletotrichum truncatum, C. plurivorum, C. musicola, and C. sojae: Four Species Pathogenic to Soybean (Glycine max).</title>
        <authorList>
            <person name="Rogerio F."/>
            <person name="Boufleur T.R."/>
            <person name="Ciampi-Guillardi M."/>
            <person name="Sukno S.A."/>
            <person name="Thon M.R."/>
            <person name="Massola Junior N.S."/>
            <person name="Baroncelli R."/>
        </authorList>
    </citation>
    <scope>NUCLEOTIDE SEQUENCE [LARGE SCALE GENOMIC DNA]</scope>
    <source>
        <strain evidence="1 2">CMES1059</strain>
    </source>
</reference>
<evidence type="ECO:0000313" key="1">
    <source>
        <dbReference type="EMBL" id="KAL0929399.1"/>
    </source>
</evidence>
<keyword evidence="2" id="KW-1185">Reference proteome</keyword>
<evidence type="ECO:0000313" key="2">
    <source>
        <dbReference type="Proteomes" id="UP000805649"/>
    </source>
</evidence>
<dbReference type="Proteomes" id="UP000805649">
    <property type="component" value="Unassembled WGS sequence"/>
</dbReference>
<proteinExistence type="predicted"/>
<protein>
    <submittedName>
        <fullName evidence="1">Alpha-mannosyltransferase och1</fullName>
    </submittedName>
</protein>